<dbReference type="KEGG" id="cwo:Cwoe_0151"/>
<comment type="catalytic activity">
    <reaction evidence="9">
        <text>Fe-coproporphyrin III + H2O2 + H(+) = harderoheme III + CO2 + 2 H2O</text>
        <dbReference type="Rhea" id="RHEA:57940"/>
        <dbReference type="ChEBI" id="CHEBI:15377"/>
        <dbReference type="ChEBI" id="CHEBI:15378"/>
        <dbReference type="ChEBI" id="CHEBI:16240"/>
        <dbReference type="ChEBI" id="CHEBI:16526"/>
        <dbReference type="ChEBI" id="CHEBI:68438"/>
        <dbReference type="ChEBI" id="CHEBI:142463"/>
    </reaction>
</comment>
<sequence>MTTDQNLYTLYAAFGAPAVRRLPEARRAAAAEEAQAALDAADVVVRGSYSLAGFRAEADLLLWLVAASADALQDAVVAFRHTELGRSLDAHWTNIGVHREAEFAKSHIPAYLAGKEPGRYVCVYPFVRSLDWYLLEPDARARMLREHGMMGRDYPDVLANTVSAFALGDYEWLLAFEAEELTRIVDLMRHLRAAEARRHTREELPFFTGIRKGLADVVADLP</sequence>
<dbReference type="GO" id="GO:0046872">
    <property type="term" value="F:metal ion binding"/>
    <property type="evidence" value="ECO:0007669"/>
    <property type="project" value="UniProtKB-KW"/>
</dbReference>
<evidence type="ECO:0000256" key="4">
    <source>
        <dbReference type="ARBA" id="ARBA00023004"/>
    </source>
</evidence>
<dbReference type="AlphaFoldDB" id="D3F509"/>
<comment type="similarity">
    <text evidence="9">Belongs to the ChdC family. Type 2 subfamily.</text>
</comment>
<reference evidence="10 11" key="1">
    <citation type="journal article" date="2010" name="Stand. Genomic Sci.">
        <title>Complete genome sequence of Conexibacter woesei type strain (ID131577).</title>
        <authorList>
            <person name="Pukall R."/>
            <person name="Lapidus A."/>
            <person name="Glavina Del Rio T."/>
            <person name="Copeland A."/>
            <person name="Tice H."/>
            <person name="Cheng J.-F."/>
            <person name="Lucas S."/>
            <person name="Chen F."/>
            <person name="Nolan M."/>
            <person name="Bruce D."/>
            <person name="Goodwin L."/>
            <person name="Pitluck S."/>
            <person name="Mavromatis K."/>
            <person name="Ivanova N."/>
            <person name="Ovchinnikova G."/>
            <person name="Pati A."/>
            <person name="Chen A."/>
            <person name="Palaniappan K."/>
            <person name="Land M."/>
            <person name="Hauser L."/>
            <person name="Chang Y.-J."/>
            <person name="Jeffries C.D."/>
            <person name="Chain P."/>
            <person name="Meincke L."/>
            <person name="Sims D."/>
            <person name="Brettin T."/>
            <person name="Detter J.C."/>
            <person name="Rohde M."/>
            <person name="Goeker M."/>
            <person name="Bristow J."/>
            <person name="Eisen J.A."/>
            <person name="Markowitz V."/>
            <person name="Kyrpides N.C."/>
            <person name="Klenk H.-P."/>
            <person name="Hugenholtz P."/>
        </authorList>
    </citation>
    <scope>NUCLEOTIDE SEQUENCE [LARGE SCALE GENOMIC DNA]</scope>
    <source>
        <strain evidence="11">DSM 14684 / CIP 108061 / JCM 11494 / NBRC 100937 / ID131577</strain>
    </source>
</reference>
<comment type="catalytic activity">
    <reaction evidence="7">
        <text>Fe-coproporphyrin III + 2 H2O2 + 2 H(+) = heme b + 2 CO2 + 4 H2O</text>
        <dbReference type="Rhea" id="RHEA:56516"/>
        <dbReference type="ChEBI" id="CHEBI:15377"/>
        <dbReference type="ChEBI" id="CHEBI:15378"/>
        <dbReference type="ChEBI" id="CHEBI:16240"/>
        <dbReference type="ChEBI" id="CHEBI:16526"/>
        <dbReference type="ChEBI" id="CHEBI:60344"/>
        <dbReference type="ChEBI" id="CHEBI:68438"/>
        <dbReference type="EC" id="1.3.98.5"/>
    </reaction>
    <physiologicalReaction direction="left-to-right" evidence="7">
        <dbReference type="Rhea" id="RHEA:56517"/>
    </physiologicalReaction>
</comment>
<dbReference type="PANTHER" id="PTHR36843">
    <property type="entry name" value="HEME-DEPENDENT PEROXIDASE YWFI-RELATED"/>
    <property type="match status" value="1"/>
</dbReference>
<evidence type="ECO:0000256" key="9">
    <source>
        <dbReference type="HAMAP-Rule" id="MF_02244"/>
    </source>
</evidence>
<evidence type="ECO:0000256" key="6">
    <source>
        <dbReference type="ARBA" id="ARBA00030236"/>
    </source>
</evidence>
<dbReference type="GO" id="GO:0016634">
    <property type="term" value="F:oxidoreductase activity, acting on the CH-CH group of donors, oxygen as acceptor"/>
    <property type="evidence" value="ECO:0007669"/>
    <property type="project" value="UniProtKB-UniRule"/>
</dbReference>
<organism evidence="10 11">
    <name type="scientific">Conexibacter woesei (strain DSM 14684 / CCUG 47730 / CIP 108061 / JCM 11494 / NBRC 100937 / ID131577)</name>
    <dbReference type="NCBI Taxonomy" id="469383"/>
    <lineage>
        <taxon>Bacteria</taxon>
        <taxon>Bacillati</taxon>
        <taxon>Actinomycetota</taxon>
        <taxon>Thermoleophilia</taxon>
        <taxon>Solirubrobacterales</taxon>
        <taxon>Conexibacteraceae</taxon>
        <taxon>Conexibacter</taxon>
    </lineage>
</organism>
<dbReference type="STRING" id="469383.Cwoe_0151"/>
<evidence type="ECO:0000256" key="1">
    <source>
        <dbReference type="ARBA" id="ARBA00014413"/>
    </source>
</evidence>
<dbReference type="EC" id="1.3.98.5" evidence="8 9"/>
<dbReference type="EMBL" id="CP001854">
    <property type="protein sequence ID" value="ADB48587.1"/>
    <property type="molecule type" value="Genomic_DNA"/>
</dbReference>
<comment type="cofactor">
    <cofactor evidence="9">
        <name>Fe-coproporphyrin III</name>
        <dbReference type="ChEBI" id="CHEBI:68438"/>
    </cofactor>
    <text evidence="9">Fe-coproporphyrin III acts as both substrate and redox cofactor.</text>
</comment>
<keyword evidence="9" id="KW-0350">Heme biosynthesis</keyword>
<accession>D3F509</accession>
<name>D3F509_CONWI</name>
<dbReference type="eggNOG" id="COG3253">
    <property type="taxonomic scope" value="Bacteria"/>
</dbReference>
<keyword evidence="4 9" id="KW-0408">Iron</keyword>
<dbReference type="NCBIfam" id="NF042928">
    <property type="entry name" value="HemQ_actino"/>
    <property type="match status" value="1"/>
</dbReference>
<comment type="function">
    <text evidence="9">Involved in coproporphyrin-dependent heme b biosynthesis. Catalyzes the decarboxylation of Fe-coproporphyrin III (coproheme) to heme b (protoheme IX), the last step of the pathway. The reaction occurs in a stepwise manner with a three-propionate intermediate.</text>
</comment>
<evidence type="ECO:0000256" key="3">
    <source>
        <dbReference type="ARBA" id="ARBA00022723"/>
    </source>
</evidence>
<dbReference type="Proteomes" id="UP000008229">
    <property type="component" value="Chromosome"/>
</dbReference>
<dbReference type="HAMAP" id="MF_02244">
    <property type="entry name" value="Coproheme_decarbox_2"/>
    <property type="match status" value="1"/>
</dbReference>
<dbReference type="SUPFAM" id="SSF54909">
    <property type="entry name" value="Dimeric alpha+beta barrel"/>
    <property type="match status" value="1"/>
</dbReference>
<protein>
    <recommendedName>
        <fullName evidence="1 9">Coproheme decarboxylase</fullName>
        <ecNumber evidence="8 9">1.3.98.5</ecNumber>
    </recommendedName>
    <alternativeName>
        <fullName evidence="5 9">Coproheme III oxidative decarboxylase</fullName>
    </alternativeName>
    <alternativeName>
        <fullName evidence="6 9">Hydrogen peroxide-dependent heme synthase</fullName>
    </alternativeName>
</protein>
<dbReference type="HOGENOM" id="CLU_076582_1_0_11"/>
<evidence type="ECO:0000313" key="10">
    <source>
        <dbReference type="EMBL" id="ADB48587.1"/>
    </source>
</evidence>
<keyword evidence="9" id="KW-0560">Oxidoreductase</keyword>
<reference evidence="11" key="2">
    <citation type="submission" date="2010-01" db="EMBL/GenBank/DDBJ databases">
        <title>The complete genome of Conexibacter woesei DSM 14684.</title>
        <authorList>
            <consortium name="US DOE Joint Genome Institute (JGI-PGF)"/>
            <person name="Lucas S."/>
            <person name="Copeland A."/>
            <person name="Lapidus A."/>
            <person name="Glavina del Rio T."/>
            <person name="Dalin E."/>
            <person name="Tice H."/>
            <person name="Bruce D."/>
            <person name="Goodwin L."/>
            <person name="Pitluck S."/>
            <person name="Kyrpides N."/>
            <person name="Mavromatis K."/>
            <person name="Ivanova N."/>
            <person name="Mikhailova N."/>
            <person name="Chertkov O."/>
            <person name="Brettin T."/>
            <person name="Detter J.C."/>
            <person name="Han C."/>
            <person name="Larimer F."/>
            <person name="Land M."/>
            <person name="Hauser L."/>
            <person name="Markowitz V."/>
            <person name="Cheng J.-F."/>
            <person name="Hugenholtz P."/>
            <person name="Woyke T."/>
            <person name="Wu D."/>
            <person name="Pukall R."/>
            <person name="Steenblock K."/>
            <person name="Schneider S."/>
            <person name="Klenk H.-P."/>
            <person name="Eisen J.A."/>
        </authorList>
    </citation>
    <scope>NUCLEOTIDE SEQUENCE [LARGE SCALE GENOMIC DNA]</scope>
    <source>
        <strain evidence="11">DSM 14684 / CIP 108061 / JCM 11494 / NBRC 100937 / ID131577</strain>
    </source>
</reference>
<evidence type="ECO:0000256" key="7">
    <source>
        <dbReference type="ARBA" id="ARBA00049896"/>
    </source>
</evidence>
<feature type="binding site" description="axial binding residue" evidence="9">
    <location>
        <position position="147"/>
    </location>
    <ligand>
        <name>Fe-coproporphyrin III</name>
        <dbReference type="ChEBI" id="CHEBI:68438"/>
    </ligand>
    <ligandPart>
        <name>Fe</name>
        <dbReference type="ChEBI" id="CHEBI:18248"/>
    </ligandPart>
</feature>
<dbReference type="GO" id="GO:0020037">
    <property type="term" value="F:heme binding"/>
    <property type="evidence" value="ECO:0007669"/>
    <property type="project" value="InterPro"/>
</dbReference>
<evidence type="ECO:0000256" key="5">
    <source>
        <dbReference type="ARBA" id="ARBA00029882"/>
    </source>
</evidence>
<comment type="catalytic activity">
    <reaction evidence="9">
        <text>harderoheme III + H2O2 + H(+) = heme b + CO2 + 2 H2O</text>
        <dbReference type="Rhea" id="RHEA:57944"/>
        <dbReference type="ChEBI" id="CHEBI:15377"/>
        <dbReference type="ChEBI" id="CHEBI:15378"/>
        <dbReference type="ChEBI" id="CHEBI:16240"/>
        <dbReference type="ChEBI" id="CHEBI:16526"/>
        <dbReference type="ChEBI" id="CHEBI:60344"/>
        <dbReference type="ChEBI" id="CHEBI:142463"/>
    </reaction>
</comment>
<gene>
    <name evidence="9" type="primary">chdC</name>
    <name evidence="10" type="ordered locus">Cwoe_0151</name>
</gene>
<dbReference type="PANTHER" id="PTHR36843:SF1">
    <property type="entry name" value="COPROHEME DECARBOXYLASE"/>
    <property type="match status" value="1"/>
</dbReference>
<keyword evidence="3 9" id="KW-0479">Metal-binding</keyword>
<evidence type="ECO:0000313" key="11">
    <source>
        <dbReference type="Proteomes" id="UP000008229"/>
    </source>
</evidence>
<dbReference type="InterPro" id="IPR011008">
    <property type="entry name" value="Dimeric_a/b-barrel"/>
</dbReference>
<feature type="active site" evidence="9">
    <location>
        <position position="124"/>
    </location>
</feature>
<dbReference type="Gene3D" id="3.30.70.1030">
    <property type="entry name" value="Apc35880, domain 1"/>
    <property type="match status" value="2"/>
</dbReference>
<comment type="pathway">
    <text evidence="9">Porphyrin-containing compound metabolism; protoheme biosynthesis.</text>
</comment>
<dbReference type="Pfam" id="PF06778">
    <property type="entry name" value="Chlor_dismutase"/>
    <property type="match status" value="1"/>
</dbReference>
<dbReference type="GO" id="GO:0006785">
    <property type="term" value="P:heme B biosynthetic process"/>
    <property type="evidence" value="ECO:0007669"/>
    <property type="project" value="UniProtKB-UniRule"/>
</dbReference>
<keyword evidence="11" id="KW-1185">Reference proteome</keyword>
<proteinExistence type="inferred from homology"/>
<evidence type="ECO:0000256" key="8">
    <source>
        <dbReference type="ARBA" id="ARBA00050019"/>
    </source>
</evidence>
<keyword evidence="2 9" id="KW-0349">Heme</keyword>
<dbReference type="InterPro" id="IPR010644">
    <property type="entry name" value="ChdC/CLD"/>
</dbReference>
<evidence type="ECO:0000256" key="2">
    <source>
        <dbReference type="ARBA" id="ARBA00022617"/>
    </source>
</evidence>